<evidence type="ECO:0000256" key="10">
    <source>
        <dbReference type="ARBA" id="ARBA00048807"/>
    </source>
</evidence>
<dbReference type="EMBL" id="CP136864">
    <property type="protein sequence ID" value="WOJ93546.1"/>
    <property type="molecule type" value="Genomic_DNA"/>
</dbReference>
<evidence type="ECO:0000256" key="6">
    <source>
        <dbReference type="ARBA" id="ARBA00022723"/>
    </source>
</evidence>
<dbReference type="Proteomes" id="UP001626537">
    <property type="component" value="Chromosome"/>
</dbReference>
<comment type="catalytic activity">
    <reaction evidence="10">
        <text>7,8-dihydroneopterin 3'-triphosphate + H2O = 6-carboxy-5,6,7,8-tetrahydropterin + triphosphate + acetaldehyde + 2 H(+)</text>
        <dbReference type="Rhea" id="RHEA:27966"/>
        <dbReference type="ChEBI" id="CHEBI:15343"/>
        <dbReference type="ChEBI" id="CHEBI:15377"/>
        <dbReference type="ChEBI" id="CHEBI:15378"/>
        <dbReference type="ChEBI" id="CHEBI:18036"/>
        <dbReference type="ChEBI" id="CHEBI:58462"/>
        <dbReference type="ChEBI" id="CHEBI:61032"/>
        <dbReference type="EC" id="4.1.2.50"/>
    </reaction>
</comment>
<proteinExistence type="inferred from homology"/>
<evidence type="ECO:0000256" key="8">
    <source>
        <dbReference type="ARBA" id="ARBA00023239"/>
    </source>
</evidence>
<gene>
    <name evidence="11" type="ORF">R0135_17465</name>
</gene>
<comment type="pathway">
    <text evidence="2">Purine metabolism; 7-cyano-7-deazaguanine biosynthesis.</text>
</comment>
<evidence type="ECO:0000256" key="1">
    <source>
        <dbReference type="ARBA" id="ARBA00001947"/>
    </source>
</evidence>
<dbReference type="Gene3D" id="3.30.479.10">
    <property type="entry name" value="6-pyruvoyl tetrahydropterin synthase/QueD"/>
    <property type="match status" value="1"/>
</dbReference>
<dbReference type="RefSeq" id="WP_407348192.1">
    <property type="nucleotide sequence ID" value="NZ_CP136864.1"/>
</dbReference>
<dbReference type="Pfam" id="PF01242">
    <property type="entry name" value="PTPS"/>
    <property type="match status" value="1"/>
</dbReference>
<keyword evidence="8" id="KW-0456">Lyase</keyword>
<dbReference type="PANTHER" id="PTHR12589:SF7">
    <property type="entry name" value="6-PYRUVOYL TETRAHYDROBIOPTERIN SYNTHASE"/>
    <property type="match status" value="1"/>
</dbReference>
<dbReference type="PANTHER" id="PTHR12589">
    <property type="entry name" value="PYRUVOYL TETRAHYDROBIOPTERIN SYNTHASE"/>
    <property type="match status" value="1"/>
</dbReference>
<evidence type="ECO:0000313" key="12">
    <source>
        <dbReference type="Proteomes" id="UP001626537"/>
    </source>
</evidence>
<dbReference type="InterPro" id="IPR038418">
    <property type="entry name" value="6-PTP_synth/QueD_sf"/>
</dbReference>
<evidence type="ECO:0000256" key="5">
    <source>
        <dbReference type="ARBA" id="ARBA00018141"/>
    </source>
</evidence>
<sequence length="165" mass="18424">MERLATLYIDKESHKFSAAHYTIFSASERERLHGHNYSVSAMIVAPMGENGFAADYNVYKRRIKALCDELDEYMVLPAHSPYQTVEEDGDHYRVSFNGEEMRFLSCDTLLLPISNATVEEFAHYLLGRMLEASAGEAIAEIQLCVASGPGQKGCASWSMMEDAIA</sequence>
<protein>
    <recommendedName>
        <fullName evidence="5">6-carboxy-5,6,7,8-tetrahydropterin synthase</fullName>
        <ecNumber evidence="4">4.1.2.50</ecNumber>
    </recommendedName>
    <alternativeName>
        <fullName evidence="9">Queuosine biosynthesis protein QueD</fullName>
    </alternativeName>
</protein>
<accession>A0ABZ0I3B5</accession>
<evidence type="ECO:0000256" key="3">
    <source>
        <dbReference type="ARBA" id="ARBA00008900"/>
    </source>
</evidence>
<keyword evidence="6" id="KW-0479">Metal-binding</keyword>
<reference evidence="11 12" key="1">
    <citation type="submission" date="2023-10" db="EMBL/GenBank/DDBJ databases">
        <title>Two novel species belonging to the OM43/NOR5 clade.</title>
        <authorList>
            <person name="Park M."/>
        </authorList>
    </citation>
    <scope>NUCLEOTIDE SEQUENCE [LARGE SCALE GENOMIC DNA]</scope>
    <source>
        <strain evidence="11 12">IMCC43200</strain>
    </source>
</reference>
<evidence type="ECO:0000313" key="11">
    <source>
        <dbReference type="EMBL" id="WOJ93546.1"/>
    </source>
</evidence>
<dbReference type="InterPro" id="IPR007115">
    <property type="entry name" value="6-PTP_synth/QueD"/>
</dbReference>
<evidence type="ECO:0000256" key="4">
    <source>
        <dbReference type="ARBA" id="ARBA00012982"/>
    </source>
</evidence>
<evidence type="ECO:0000256" key="7">
    <source>
        <dbReference type="ARBA" id="ARBA00022833"/>
    </source>
</evidence>
<keyword evidence="12" id="KW-1185">Reference proteome</keyword>
<comment type="cofactor">
    <cofactor evidence="1">
        <name>Zn(2+)</name>
        <dbReference type="ChEBI" id="CHEBI:29105"/>
    </cofactor>
</comment>
<name>A0ABZ0I3B5_9GAMM</name>
<keyword evidence="7" id="KW-0862">Zinc</keyword>
<organism evidence="11 12">
    <name type="scientific">Congregibacter variabilis</name>
    <dbReference type="NCBI Taxonomy" id="3081200"/>
    <lineage>
        <taxon>Bacteria</taxon>
        <taxon>Pseudomonadati</taxon>
        <taxon>Pseudomonadota</taxon>
        <taxon>Gammaproteobacteria</taxon>
        <taxon>Cellvibrionales</taxon>
        <taxon>Halieaceae</taxon>
        <taxon>Congregibacter</taxon>
    </lineage>
</organism>
<comment type="similarity">
    <text evidence="3">Belongs to the PTPS family. QueD subfamily.</text>
</comment>
<evidence type="ECO:0000256" key="2">
    <source>
        <dbReference type="ARBA" id="ARBA00005061"/>
    </source>
</evidence>
<evidence type="ECO:0000256" key="9">
    <source>
        <dbReference type="ARBA" id="ARBA00031449"/>
    </source>
</evidence>
<dbReference type="SUPFAM" id="SSF55620">
    <property type="entry name" value="Tetrahydrobiopterin biosynthesis enzymes-like"/>
    <property type="match status" value="1"/>
</dbReference>
<dbReference type="EC" id="4.1.2.50" evidence="4"/>